<dbReference type="PANTHER" id="PTHR42709:SF6">
    <property type="entry name" value="UNDECAPRENYL PHOSPHATE TRANSPORTER A"/>
    <property type="match status" value="1"/>
</dbReference>
<name>A0A857J6D3_9BURK</name>
<evidence type="ECO:0000256" key="2">
    <source>
        <dbReference type="ARBA" id="ARBA00022475"/>
    </source>
</evidence>
<dbReference type="PANTHER" id="PTHR42709">
    <property type="entry name" value="ALKALINE PHOSPHATASE LIKE PROTEIN"/>
    <property type="match status" value="1"/>
</dbReference>
<dbReference type="InterPro" id="IPR051311">
    <property type="entry name" value="DedA_domain"/>
</dbReference>
<keyword evidence="2" id="KW-1003">Cell membrane</keyword>
<organism evidence="8 9">
    <name type="scientific">Xylophilus rhododendri</name>
    <dbReference type="NCBI Taxonomy" id="2697032"/>
    <lineage>
        <taxon>Bacteria</taxon>
        <taxon>Pseudomonadati</taxon>
        <taxon>Pseudomonadota</taxon>
        <taxon>Betaproteobacteria</taxon>
        <taxon>Burkholderiales</taxon>
        <taxon>Xylophilus</taxon>
    </lineage>
</organism>
<feature type="domain" description="VTT" evidence="7">
    <location>
        <begin position="32"/>
        <end position="160"/>
    </location>
</feature>
<gene>
    <name evidence="8" type="ORF">GT347_10345</name>
</gene>
<dbReference type="InterPro" id="IPR032816">
    <property type="entry name" value="VTT_dom"/>
</dbReference>
<evidence type="ECO:0000313" key="8">
    <source>
        <dbReference type="EMBL" id="QHI98358.1"/>
    </source>
</evidence>
<feature type="transmembrane region" description="Helical" evidence="6">
    <location>
        <begin position="54"/>
        <end position="75"/>
    </location>
</feature>
<dbReference type="RefSeq" id="WP_160551875.1">
    <property type="nucleotide sequence ID" value="NZ_CP047650.1"/>
</dbReference>
<evidence type="ECO:0000313" key="9">
    <source>
        <dbReference type="Proteomes" id="UP000464787"/>
    </source>
</evidence>
<keyword evidence="9" id="KW-1185">Reference proteome</keyword>
<keyword evidence="5 6" id="KW-0472">Membrane</keyword>
<sequence>MTAASLPALLLQHGPLLVLGVTAAARIGLPLPAAALMMATGALAASGHLSGPCLLMLVALSVLAQLLGDGAWFWAGRRHGDRVLRLLCRRQSQDGECRQRGARTMRRWGAASLLAAKFVPGVSAVAPPMAGAMGMSLRRFVVAESIAALVWTLVFMALGAVFGKEVERLMLWLSGLDGTTIGSAIAALAVAGALAWGWSRRRRAMPHNAMAQ</sequence>
<proteinExistence type="predicted"/>
<accession>A0A857J6D3</accession>
<feature type="transmembrane region" description="Helical" evidence="6">
    <location>
        <begin position="140"/>
        <end position="161"/>
    </location>
</feature>
<feature type="transmembrane region" description="Helical" evidence="6">
    <location>
        <begin position="181"/>
        <end position="198"/>
    </location>
</feature>
<dbReference type="Pfam" id="PF09335">
    <property type="entry name" value="VTT_dom"/>
    <property type="match status" value="1"/>
</dbReference>
<evidence type="ECO:0000256" key="3">
    <source>
        <dbReference type="ARBA" id="ARBA00022692"/>
    </source>
</evidence>
<keyword evidence="4 6" id="KW-1133">Transmembrane helix</keyword>
<evidence type="ECO:0000256" key="5">
    <source>
        <dbReference type="ARBA" id="ARBA00023136"/>
    </source>
</evidence>
<evidence type="ECO:0000256" key="4">
    <source>
        <dbReference type="ARBA" id="ARBA00022989"/>
    </source>
</evidence>
<evidence type="ECO:0000256" key="1">
    <source>
        <dbReference type="ARBA" id="ARBA00004651"/>
    </source>
</evidence>
<reference evidence="8 9" key="1">
    <citation type="submission" date="2020-01" db="EMBL/GenBank/DDBJ databases">
        <title>Genome sequencing of strain KACC 21265.</title>
        <authorList>
            <person name="Heo J."/>
            <person name="Kim S.-J."/>
            <person name="Kim J.-S."/>
            <person name="Hong S.-B."/>
            <person name="Kwon S.-W."/>
        </authorList>
    </citation>
    <scope>NUCLEOTIDE SEQUENCE [LARGE SCALE GENOMIC DNA]</scope>
    <source>
        <strain evidence="8 9">KACC 21265</strain>
    </source>
</reference>
<dbReference type="KEGG" id="xyk:GT347_10345"/>
<dbReference type="AlphaFoldDB" id="A0A857J6D3"/>
<evidence type="ECO:0000259" key="7">
    <source>
        <dbReference type="Pfam" id="PF09335"/>
    </source>
</evidence>
<evidence type="ECO:0000256" key="6">
    <source>
        <dbReference type="SAM" id="Phobius"/>
    </source>
</evidence>
<dbReference type="GO" id="GO:0005886">
    <property type="term" value="C:plasma membrane"/>
    <property type="evidence" value="ECO:0007669"/>
    <property type="project" value="UniProtKB-SubCell"/>
</dbReference>
<comment type="subcellular location">
    <subcellularLocation>
        <location evidence="1">Cell membrane</location>
        <topology evidence="1">Multi-pass membrane protein</topology>
    </subcellularLocation>
</comment>
<dbReference type="Proteomes" id="UP000464787">
    <property type="component" value="Chromosome"/>
</dbReference>
<keyword evidence="3 6" id="KW-0812">Transmembrane</keyword>
<dbReference type="EMBL" id="CP047650">
    <property type="protein sequence ID" value="QHI98358.1"/>
    <property type="molecule type" value="Genomic_DNA"/>
</dbReference>
<protein>
    <recommendedName>
        <fullName evidence="7">VTT domain-containing protein</fullName>
    </recommendedName>
</protein>